<dbReference type="AlphaFoldDB" id="A0A7R9F1M4"/>
<dbReference type="PANTHER" id="PTHR24366:SF96">
    <property type="entry name" value="LEUCINE RICH REPEAT CONTAINING 53"/>
    <property type="match status" value="1"/>
</dbReference>
<dbReference type="SUPFAM" id="SSF52058">
    <property type="entry name" value="L domain-like"/>
    <property type="match status" value="1"/>
</dbReference>
<feature type="region of interest" description="Disordered" evidence="3">
    <location>
        <begin position="843"/>
        <end position="880"/>
    </location>
</feature>
<feature type="signal peptide" evidence="4">
    <location>
        <begin position="1"/>
        <end position="23"/>
    </location>
</feature>
<keyword evidence="2" id="KW-0677">Repeat</keyword>
<name>A0A7R9F1M4_9NEOP</name>
<dbReference type="InterPro" id="IPR001611">
    <property type="entry name" value="Leu-rich_rpt"/>
</dbReference>
<protein>
    <submittedName>
        <fullName evidence="5">Uncharacterized protein</fullName>
    </submittedName>
</protein>
<feature type="chain" id="PRO_5031342468" evidence="4">
    <location>
        <begin position="24"/>
        <end position="908"/>
    </location>
</feature>
<keyword evidence="4" id="KW-0732">Signal</keyword>
<sequence length="908" mass="103852">MWWYSRTGFVILQVLQLLHSGECDDAQWGHDCPVSCLCHISTYDDLPMKRWLIDTVPNNGRPFNPTLHPNEALYEDEAQLFKAPYESEETLKMAMCVFQQETAVDMLLSSLPSDTQVLTILQGRDSGNISLEASHMHGLEDLIALDIQGYNYEKSDHQAEHVSSTRVSDFGRIIIRSDAFLPLKSLQYLNLQNIKILGNPGQGNRPAPVITPSDEIHQFGNSIPVGIWTKEQRKPWAKENRKESSTLVFLPPTETDGEILPYKVYLEKQERAGLSTFASLVNLLFLRVYSCGLKEVNWEMFETLNNLQYLSLESNNLLFIPEFTFYGTSNLKTLSLAHNKLLSLHSVGLAGLLKLEKLDLSHNNISHLSELSLPPFPKLQSADFRENPIEVVFANTYEIMNATTALIIGSEETALVIQSNSFLGLDSLRKLKLINIGLTILERELLRGMQKLKELEITGNIETLNFDAFLEVPKLENLVLQSCKISSISMDAFYGLYGLLYLDLSNNNLETLPPGLFDQQFSIKELLLQNNKLTELPLGIFNNVPAKMIRLEGNPWHCSCAMKDWQPAAINKIKQQIKEVCQFQYDKGSMCSQKSDVRYVYERRVAPRCETPTKYKHWSVFQVLRKELRCNKKLQNKINRKDYLKKKHDDYEKSIKSGFQYLGNSFKKQSQGVFPMLINNNMPEENNESKEIEGGENLSSTGFYTQDLGVTSPKAPSLNNKQVDYSISPRNGNNEDLAGELLTKEETKISNEMTNIFQNNVNASKHKNYSEQEIKINLINKTKENNLLPNDLQENTENLSNLPGVKINNQNQDENNLLEAGYGLVHQEQRKYNFNEYLHMKAKKENQKLDPQKEKKETTENTKTTGKQNSKSMYVVYNNNKPVKVSKKAWKLEMEKKRQTKLLKSKQN</sequence>
<evidence type="ECO:0000256" key="4">
    <source>
        <dbReference type="SAM" id="SignalP"/>
    </source>
</evidence>
<organism evidence="5">
    <name type="scientific">Timema bartmani</name>
    <dbReference type="NCBI Taxonomy" id="61472"/>
    <lineage>
        <taxon>Eukaryota</taxon>
        <taxon>Metazoa</taxon>
        <taxon>Ecdysozoa</taxon>
        <taxon>Arthropoda</taxon>
        <taxon>Hexapoda</taxon>
        <taxon>Insecta</taxon>
        <taxon>Pterygota</taxon>
        <taxon>Neoptera</taxon>
        <taxon>Polyneoptera</taxon>
        <taxon>Phasmatodea</taxon>
        <taxon>Timematodea</taxon>
        <taxon>Timematoidea</taxon>
        <taxon>Timematidae</taxon>
        <taxon>Timema</taxon>
    </lineage>
</organism>
<dbReference type="PROSITE" id="PS51450">
    <property type="entry name" value="LRR"/>
    <property type="match status" value="4"/>
</dbReference>
<dbReference type="Gene3D" id="3.80.10.10">
    <property type="entry name" value="Ribonuclease Inhibitor"/>
    <property type="match status" value="2"/>
</dbReference>
<proteinExistence type="predicted"/>
<dbReference type="PANTHER" id="PTHR24366">
    <property type="entry name" value="IG(IMMUNOGLOBULIN) AND LRR(LEUCINE RICH REPEAT) DOMAINS"/>
    <property type="match status" value="1"/>
</dbReference>
<reference evidence="5" key="1">
    <citation type="submission" date="2020-11" db="EMBL/GenBank/DDBJ databases">
        <authorList>
            <person name="Tran Van P."/>
        </authorList>
    </citation>
    <scope>NUCLEOTIDE SEQUENCE</scope>
</reference>
<dbReference type="InterPro" id="IPR003591">
    <property type="entry name" value="Leu-rich_rpt_typical-subtyp"/>
</dbReference>
<evidence type="ECO:0000313" key="5">
    <source>
        <dbReference type="EMBL" id="CAD7444184.1"/>
    </source>
</evidence>
<dbReference type="SMART" id="SM00369">
    <property type="entry name" value="LRR_TYP"/>
    <property type="match status" value="7"/>
</dbReference>
<feature type="compositionally biased region" description="Basic and acidic residues" evidence="3">
    <location>
        <begin position="843"/>
        <end position="860"/>
    </location>
</feature>
<accession>A0A7R9F1M4</accession>
<dbReference type="InterPro" id="IPR032675">
    <property type="entry name" value="LRR_dom_sf"/>
</dbReference>
<evidence type="ECO:0000256" key="1">
    <source>
        <dbReference type="ARBA" id="ARBA00022614"/>
    </source>
</evidence>
<evidence type="ECO:0000256" key="3">
    <source>
        <dbReference type="SAM" id="MobiDB-lite"/>
    </source>
</evidence>
<dbReference type="Pfam" id="PF13855">
    <property type="entry name" value="LRR_8"/>
    <property type="match status" value="2"/>
</dbReference>
<dbReference type="EMBL" id="OD566538">
    <property type="protein sequence ID" value="CAD7444184.1"/>
    <property type="molecule type" value="Genomic_DNA"/>
</dbReference>
<gene>
    <name evidence="5" type="ORF">TBIB3V08_LOCUS6566</name>
</gene>
<keyword evidence="1" id="KW-0433">Leucine-rich repeat</keyword>
<evidence type="ECO:0000256" key="2">
    <source>
        <dbReference type="ARBA" id="ARBA00022737"/>
    </source>
</evidence>